<accession>A0A543N968</accession>
<keyword evidence="3" id="KW-1185">Reference proteome</keyword>
<dbReference type="OrthoDB" id="4075615at2"/>
<feature type="domain" description="Butirosin biosynthesis protein H N-terminal" evidence="1">
    <location>
        <begin position="45"/>
        <end position="150"/>
    </location>
</feature>
<protein>
    <submittedName>
        <fullName evidence="2">Butirosin biosynthesis protein H-like</fullName>
    </submittedName>
</protein>
<name>A0A543N968_9ACTN</name>
<evidence type="ECO:0000313" key="3">
    <source>
        <dbReference type="Proteomes" id="UP000317422"/>
    </source>
</evidence>
<dbReference type="InterPro" id="IPR026935">
    <property type="entry name" value="BtrH_N"/>
</dbReference>
<dbReference type="Pfam" id="PF14399">
    <property type="entry name" value="BtrH_N"/>
    <property type="match status" value="1"/>
</dbReference>
<evidence type="ECO:0000313" key="2">
    <source>
        <dbReference type="EMBL" id="TQN28371.1"/>
    </source>
</evidence>
<dbReference type="EMBL" id="VFQC01000002">
    <property type="protein sequence ID" value="TQN28371.1"/>
    <property type="molecule type" value="Genomic_DNA"/>
</dbReference>
<gene>
    <name evidence="2" type="ORF">FHX37_3708</name>
</gene>
<reference evidence="2 3" key="1">
    <citation type="submission" date="2019-06" db="EMBL/GenBank/DDBJ databases">
        <title>Sequencing the genomes of 1000 actinobacteria strains.</title>
        <authorList>
            <person name="Klenk H.-P."/>
        </authorList>
    </citation>
    <scope>NUCLEOTIDE SEQUENCE [LARGE SCALE GENOMIC DNA]</scope>
    <source>
        <strain evidence="2 3">DSM 45015</strain>
    </source>
</reference>
<comment type="caution">
    <text evidence="2">The sequence shown here is derived from an EMBL/GenBank/DDBJ whole genome shotgun (WGS) entry which is preliminary data.</text>
</comment>
<dbReference type="AlphaFoldDB" id="A0A543N968"/>
<organism evidence="2 3">
    <name type="scientific">Haloactinospora alba</name>
    <dbReference type="NCBI Taxonomy" id="405555"/>
    <lineage>
        <taxon>Bacteria</taxon>
        <taxon>Bacillati</taxon>
        <taxon>Actinomycetota</taxon>
        <taxon>Actinomycetes</taxon>
        <taxon>Streptosporangiales</taxon>
        <taxon>Nocardiopsidaceae</taxon>
        <taxon>Haloactinospora</taxon>
    </lineage>
</organism>
<dbReference type="RefSeq" id="WP_141925431.1">
    <property type="nucleotide sequence ID" value="NZ_VFQC01000002.1"/>
</dbReference>
<evidence type="ECO:0000259" key="1">
    <source>
        <dbReference type="Pfam" id="PF14399"/>
    </source>
</evidence>
<sequence length="341" mass="38100">MTTLPAEPSLLPAEPSLSWYDDLCSCLQLDIGHVLERAGWDPVQALGSSWRFHLPAGPVEPVEYFHPAGERLQDTLCGDHPVRLRWHHPSSPAEAHRDLRTALERGTPAIVAVNNFHLPFRPAYRDVHAAHLVIVTGYDPEHDVYRVIDPVPPSFSGNLPRAVLQEARGRISLDDESDPFFAGSNPSWRWLEVGVSGPQPEPGPEWVYGSIRANTTEQRALRQGPQALSDLLEELRAPDNHERPRTLREIYILGWPAQAEASLHSAFLTRAARRLGAPDLAEAAHSVDRVAHAWTGFRVAAAHEATSDRPHHDRVTTLGRRLRGTWEECLEHLERVAGRAR</sequence>
<dbReference type="Proteomes" id="UP000317422">
    <property type="component" value="Unassembled WGS sequence"/>
</dbReference>
<proteinExistence type="predicted"/>